<organism evidence="2 3">
    <name type="scientific">Plasmodium fragile</name>
    <dbReference type="NCBI Taxonomy" id="5857"/>
    <lineage>
        <taxon>Eukaryota</taxon>
        <taxon>Sar</taxon>
        <taxon>Alveolata</taxon>
        <taxon>Apicomplexa</taxon>
        <taxon>Aconoidasida</taxon>
        <taxon>Haemosporida</taxon>
        <taxon>Plasmodiidae</taxon>
        <taxon>Plasmodium</taxon>
        <taxon>Plasmodium (Plasmodium)</taxon>
    </lineage>
</organism>
<feature type="region of interest" description="Disordered" evidence="1">
    <location>
        <begin position="61"/>
        <end position="87"/>
    </location>
</feature>
<proteinExistence type="predicted"/>
<dbReference type="RefSeq" id="XP_012337419.1">
    <property type="nucleotide sequence ID" value="XM_012481996.1"/>
</dbReference>
<evidence type="ECO:0000256" key="1">
    <source>
        <dbReference type="SAM" id="MobiDB-lite"/>
    </source>
</evidence>
<evidence type="ECO:0000313" key="3">
    <source>
        <dbReference type="Proteomes" id="UP000054561"/>
    </source>
</evidence>
<dbReference type="AlphaFoldDB" id="A0A0D9QGM8"/>
<gene>
    <name evidence="2" type="ORF">AK88_04386</name>
</gene>
<evidence type="ECO:0000313" key="2">
    <source>
        <dbReference type="EMBL" id="KJP85977.1"/>
    </source>
</evidence>
<feature type="compositionally biased region" description="Polar residues" evidence="1">
    <location>
        <begin position="243"/>
        <end position="254"/>
    </location>
</feature>
<feature type="compositionally biased region" description="Polar residues" evidence="1">
    <location>
        <begin position="64"/>
        <end position="81"/>
    </location>
</feature>
<dbReference type="VEuPathDB" id="PlasmoDB:AK88_04386"/>
<keyword evidence="3" id="KW-1185">Reference proteome</keyword>
<reference evidence="2 3" key="1">
    <citation type="submission" date="2014-03" db="EMBL/GenBank/DDBJ databases">
        <title>The Genome Sequence of Plasmodium fragile nilgiri.</title>
        <authorList>
            <consortium name="The Broad Institute Genomics Platform"/>
            <consortium name="The Broad Institute Genome Sequencing Center for Infectious Disease"/>
            <person name="Neafsey D."/>
            <person name="Duraisingh M."/>
            <person name="Young S.K."/>
            <person name="Zeng Q."/>
            <person name="Gargeya S."/>
            <person name="Abouelleil A."/>
            <person name="Alvarado L."/>
            <person name="Chapman S.B."/>
            <person name="Gainer-Dewar J."/>
            <person name="Goldberg J."/>
            <person name="Griggs A."/>
            <person name="Gujja S."/>
            <person name="Hansen M."/>
            <person name="Howarth C."/>
            <person name="Imamovic A."/>
            <person name="Larimer J."/>
            <person name="Pearson M."/>
            <person name="Poon T.W."/>
            <person name="Priest M."/>
            <person name="Roberts A."/>
            <person name="Saif S."/>
            <person name="Shea T."/>
            <person name="Sykes S."/>
            <person name="Wortman J."/>
            <person name="Nusbaum C."/>
            <person name="Birren B."/>
        </authorList>
    </citation>
    <scope>NUCLEOTIDE SEQUENCE [LARGE SCALE GENOMIC DNA]</scope>
    <source>
        <strain evidence="3">nilgiri</strain>
    </source>
</reference>
<dbReference type="Proteomes" id="UP000054561">
    <property type="component" value="Unassembled WGS sequence"/>
</dbReference>
<dbReference type="OMA" id="MENLYHE"/>
<dbReference type="GeneID" id="24269700"/>
<dbReference type="EMBL" id="KQ001705">
    <property type="protein sequence ID" value="KJP85977.1"/>
    <property type="molecule type" value="Genomic_DNA"/>
</dbReference>
<protein>
    <submittedName>
        <fullName evidence="2">Uncharacterized protein</fullName>
    </submittedName>
</protein>
<dbReference type="OrthoDB" id="377468at2759"/>
<accession>A0A0D9QGM8</accession>
<name>A0A0D9QGM8_PLAFR</name>
<sequence length="421" mass="47811">MKVMENLYHEDVVIFFSIEMLEGILELFKHADQFKGGGHKIMSLGNLEFVFSSDECLVREQRGDTPSSEKTPPSGNTSPSGEEQKRRCTPLFNNKNVNDEQELIAEEIAKCLYGEGNHAQGEHKRKLVTALVIQAILFANRIGLDVYKLNLFLSIILMTMHKIRDNLKEKKGRKKKTINYFFHLMNKNVHYGLVEDPIGERDLKRDVPQQGACTYVEGESHSLNGQHFVKPSNRVGSKEGEDTTSTTQPISVNIKQKAAEDEEDAHDANGMSVSETGKKQTEDPLIPLEEDGHRQVCERFILFHFEEAKNIMKYTFEHIFCIYNIIEYLFLFSPEFVHVAYGGGFSPASPPKCLFTSDGLKLGEAANMNDENMVDHFDGTEDEELATNIYIKEALDVPLFVLNKFYSNVDQLGRKMDQLLV</sequence>
<feature type="region of interest" description="Disordered" evidence="1">
    <location>
        <begin position="226"/>
        <end position="285"/>
    </location>
</feature>